<comment type="similarity">
    <text evidence="3">Belongs to the peptidase M28 family.</text>
</comment>
<sequence>MELRQRGYRSNQNQQMERFQVLENPTCSTKDEVIRNQKCLSAIPTTLVTSAVLLILNVFVYYMDNKLPSTVETNSMNDGFVAQRAMSTLIKLANLGERPVGSDENEKLAFNLFKTEIKDIMNALSNVNEIKMFNQKVSGSFPLDMNNLKYMLSYENLQNVVVKLDPKKGINDAVLLNCHFDSVPGGPGVSDNGVNCAVMVEILRILAKSPDLIRPIIFLFNGGEEIILQASHGFITQHPWSQNAKYIINLDSCGAGGREIMFQTTQLDSYLVDLYAHTVPHPYGQVMGEELFQSGIIPSDTDFRIFRDFGNMSGLDMAHYKNGYVYHTKYDNLDQIDSSVLQNTGENLLELTKVISSHNATKTQKSKYVFFDILGVYMFSYKEMSGAFANFLIVLMSFFSIFLSLRFTTFGMNRRQYSVHLLQTLVIGPCCTFLFSILSCLLVAFLLDLSGCSMSWYTNKINLTVYYATASLAIFSVTIFQTKNESRTYTEWTVSVLNGIQLFWTALLFIGTMAGLRSSYLFMILVIFPSVTSCILGILNVLQRTPKLWIALYTTSLLVPITFVFYLNQIFLSLFVPVTGRFGSNINPDYIVGGLIAMCTYATVGYISPVVTLVKNPRAILASLGAVVLMSMAVVVFSSFGFPYSDGTVLPKTERFDLMHTRRTFYGFDKNVRRNDTGYLIVNWDRHSPWTVAEHVPKMKEAVAADPDCARELLCGSPIVGKLARYSSWIPLRHELSPGSLQSSGTTKTDVVLHDLGDNRRRIEINVTGPERINVYISPYPGTRLDAWSFSGEPQVATRWEKNDVYVIRHSRAGEASVWNFWLEMHSDYGFERKTVNITVAYNWVIKNKLVLNDEFEKFANSFPRWAHVNYAEASVEAFVY</sequence>
<keyword evidence="8" id="KW-0256">Endoplasmic reticulum</keyword>
<dbReference type="GO" id="GO:0005789">
    <property type="term" value="C:endoplasmic reticulum membrane"/>
    <property type="evidence" value="ECO:0007669"/>
    <property type="project" value="UniProtKB-SubCell"/>
</dbReference>
<dbReference type="SUPFAM" id="SSF53187">
    <property type="entry name" value="Zn-dependent exopeptidases"/>
    <property type="match status" value="1"/>
</dbReference>
<feature type="domain" description="Peptidase M28" evidence="16">
    <location>
        <begin position="159"/>
        <end position="351"/>
    </location>
</feature>
<evidence type="ECO:0000256" key="1">
    <source>
        <dbReference type="ARBA" id="ARBA00001947"/>
    </source>
</evidence>
<evidence type="ECO:0000256" key="11">
    <source>
        <dbReference type="ARBA" id="ARBA00023049"/>
    </source>
</evidence>
<keyword evidence="4" id="KW-0645">Protease</keyword>
<feature type="transmembrane region" description="Helical" evidence="15">
    <location>
        <begin position="619"/>
        <end position="642"/>
    </location>
</feature>
<feature type="domain" description="Endoplasmic reticulum metallopeptidase 1-like C-terminal" evidence="17">
    <location>
        <begin position="651"/>
        <end position="879"/>
    </location>
</feature>
<dbReference type="PANTHER" id="PTHR12147:SF22">
    <property type="entry name" value="ENDOPLASMIC RETICULUM METALLOPEPTIDASE 1"/>
    <property type="match status" value="1"/>
</dbReference>
<feature type="transmembrane region" description="Helical" evidence="15">
    <location>
        <begin position="425"/>
        <end position="449"/>
    </location>
</feature>
<evidence type="ECO:0000313" key="19">
    <source>
        <dbReference type="EMBL" id="VVC43662.1"/>
    </source>
</evidence>
<dbReference type="GO" id="GO:0046872">
    <property type="term" value="F:metal ion binding"/>
    <property type="evidence" value="ECO:0007669"/>
    <property type="project" value="UniProtKB-KW"/>
</dbReference>
<keyword evidence="5 15" id="KW-0812">Transmembrane</keyword>
<feature type="transmembrane region" description="Helical" evidence="15">
    <location>
        <begin position="39"/>
        <end position="63"/>
    </location>
</feature>
<name>A0A5E4NJ26_9HEMI</name>
<proteinExistence type="inferred from homology"/>
<evidence type="ECO:0000256" key="12">
    <source>
        <dbReference type="ARBA" id="ARBA00023136"/>
    </source>
</evidence>
<comment type="cofactor">
    <cofactor evidence="1">
        <name>Zn(2+)</name>
        <dbReference type="ChEBI" id="CHEBI:29105"/>
    </cofactor>
</comment>
<dbReference type="GO" id="GO:0008235">
    <property type="term" value="F:metalloexopeptidase activity"/>
    <property type="evidence" value="ECO:0007669"/>
    <property type="project" value="InterPro"/>
</dbReference>
<evidence type="ECO:0000313" key="20">
    <source>
        <dbReference type="Proteomes" id="UP000325440"/>
    </source>
</evidence>
<dbReference type="FunFam" id="3.40.630.10:FF:000008">
    <property type="entry name" value="Endoplasmic reticulum metallopeptidase 1"/>
    <property type="match status" value="1"/>
</dbReference>
<evidence type="ECO:0000256" key="9">
    <source>
        <dbReference type="ARBA" id="ARBA00022833"/>
    </source>
</evidence>
<evidence type="ECO:0000256" key="5">
    <source>
        <dbReference type="ARBA" id="ARBA00022692"/>
    </source>
</evidence>
<dbReference type="AlphaFoldDB" id="A0A5E4NJ26"/>
<dbReference type="OrthoDB" id="76293at2759"/>
<evidence type="ECO:0000256" key="4">
    <source>
        <dbReference type="ARBA" id="ARBA00022670"/>
    </source>
</evidence>
<evidence type="ECO:0000256" key="10">
    <source>
        <dbReference type="ARBA" id="ARBA00022989"/>
    </source>
</evidence>
<dbReference type="CDD" id="cd03875">
    <property type="entry name" value="M28_Fxna_like"/>
    <property type="match status" value="1"/>
</dbReference>
<keyword evidence="9" id="KW-0862">Zinc</keyword>
<dbReference type="PANTHER" id="PTHR12147">
    <property type="entry name" value="METALLOPEPTIDASE M28 FAMILY MEMBER"/>
    <property type="match status" value="1"/>
</dbReference>
<dbReference type="Pfam" id="PF04389">
    <property type="entry name" value="Peptidase_M28"/>
    <property type="match status" value="1"/>
</dbReference>
<feature type="transmembrane region" description="Helical" evidence="15">
    <location>
        <begin position="549"/>
        <end position="570"/>
    </location>
</feature>
<evidence type="ECO:0000256" key="8">
    <source>
        <dbReference type="ARBA" id="ARBA00022824"/>
    </source>
</evidence>
<protein>
    <recommendedName>
        <fullName evidence="14">FXNA-like protease</fullName>
    </recommendedName>
</protein>
<dbReference type="Pfam" id="PF22249">
    <property type="entry name" value="ERMP1-TM"/>
    <property type="match status" value="1"/>
</dbReference>
<keyword evidence="7" id="KW-0378">Hydrolase</keyword>
<evidence type="ECO:0000256" key="3">
    <source>
        <dbReference type="ARBA" id="ARBA00010918"/>
    </source>
</evidence>
<gene>
    <name evidence="19" type="ORF">CINCED_3A002562</name>
</gene>
<comment type="subcellular location">
    <subcellularLocation>
        <location evidence="2">Endoplasmic reticulum membrane</location>
        <topology evidence="2">Multi-pass membrane protein</topology>
    </subcellularLocation>
</comment>
<keyword evidence="12 15" id="KW-0472">Membrane</keyword>
<dbReference type="EMBL" id="CABPRJ010002371">
    <property type="protein sequence ID" value="VVC43662.1"/>
    <property type="molecule type" value="Genomic_DNA"/>
</dbReference>
<dbReference type="Pfam" id="PF22248">
    <property type="entry name" value="ERMP1_C"/>
    <property type="match status" value="1"/>
</dbReference>
<keyword evidence="13" id="KW-0325">Glycoprotein</keyword>
<keyword evidence="6" id="KW-0479">Metal-binding</keyword>
<feature type="transmembrane region" description="Helical" evidence="15">
    <location>
        <begin position="387"/>
        <end position="405"/>
    </location>
</feature>
<feature type="domain" description="Endoplasmic reticulum metallopeptidase 1/1-A TM" evidence="18">
    <location>
        <begin position="430"/>
        <end position="635"/>
    </location>
</feature>
<keyword evidence="11" id="KW-0482">Metalloprotease</keyword>
<evidence type="ECO:0000256" key="6">
    <source>
        <dbReference type="ARBA" id="ARBA00022723"/>
    </source>
</evidence>
<dbReference type="InterPro" id="IPR048024">
    <property type="entry name" value="Fxna-like_M28_dom"/>
</dbReference>
<dbReference type="InterPro" id="IPR045175">
    <property type="entry name" value="M28_fam"/>
</dbReference>
<keyword evidence="20" id="KW-1185">Reference proteome</keyword>
<evidence type="ECO:0000259" key="18">
    <source>
        <dbReference type="Pfam" id="PF22249"/>
    </source>
</evidence>
<feature type="transmembrane region" description="Helical" evidence="15">
    <location>
        <begin position="492"/>
        <end position="514"/>
    </location>
</feature>
<accession>A0A5E4NJ26</accession>
<dbReference type="InterPro" id="IPR007484">
    <property type="entry name" value="Peptidase_M28"/>
</dbReference>
<dbReference type="Proteomes" id="UP000325440">
    <property type="component" value="Unassembled WGS sequence"/>
</dbReference>
<feature type="transmembrane region" description="Helical" evidence="15">
    <location>
        <begin position="590"/>
        <end position="607"/>
    </location>
</feature>
<reference evidence="19 20" key="1">
    <citation type="submission" date="2019-08" db="EMBL/GenBank/DDBJ databases">
        <authorList>
            <person name="Alioto T."/>
            <person name="Alioto T."/>
            <person name="Gomez Garrido J."/>
        </authorList>
    </citation>
    <scope>NUCLEOTIDE SEQUENCE [LARGE SCALE GENOMIC DNA]</scope>
</reference>
<dbReference type="InterPro" id="IPR053973">
    <property type="entry name" value="ERMP1-like_C"/>
</dbReference>
<organism evidence="19 20">
    <name type="scientific">Cinara cedri</name>
    <dbReference type="NCBI Taxonomy" id="506608"/>
    <lineage>
        <taxon>Eukaryota</taxon>
        <taxon>Metazoa</taxon>
        <taxon>Ecdysozoa</taxon>
        <taxon>Arthropoda</taxon>
        <taxon>Hexapoda</taxon>
        <taxon>Insecta</taxon>
        <taxon>Pterygota</taxon>
        <taxon>Neoptera</taxon>
        <taxon>Paraneoptera</taxon>
        <taxon>Hemiptera</taxon>
        <taxon>Sternorrhyncha</taxon>
        <taxon>Aphidomorpha</taxon>
        <taxon>Aphidoidea</taxon>
        <taxon>Aphididae</taxon>
        <taxon>Lachninae</taxon>
        <taxon>Cinara</taxon>
    </lineage>
</organism>
<dbReference type="Gene3D" id="3.40.630.10">
    <property type="entry name" value="Zn peptidases"/>
    <property type="match status" value="1"/>
</dbReference>
<feature type="transmembrane region" description="Helical" evidence="15">
    <location>
        <begin position="461"/>
        <end position="480"/>
    </location>
</feature>
<evidence type="ECO:0000259" key="17">
    <source>
        <dbReference type="Pfam" id="PF22248"/>
    </source>
</evidence>
<evidence type="ECO:0000256" key="7">
    <source>
        <dbReference type="ARBA" id="ARBA00022801"/>
    </source>
</evidence>
<dbReference type="InterPro" id="IPR053974">
    <property type="entry name" value="ERMP1_1-A_TM"/>
</dbReference>
<evidence type="ECO:0000259" key="16">
    <source>
        <dbReference type="Pfam" id="PF04389"/>
    </source>
</evidence>
<dbReference type="GO" id="GO:0006508">
    <property type="term" value="P:proteolysis"/>
    <property type="evidence" value="ECO:0007669"/>
    <property type="project" value="UniProtKB-KW"/>
</dbReference>
<keyword evidence="10 15" id="KW-1133">Transmembrane helix</keyword>
<evidence type="ECO:0000256" key="13">
    <source>
        <dbReference type="ARBA" id="ARBA00023180"/>
    </source>
</evidence>
<evidence type="ECO:0000256" key="15">
    <source>
        <dbReference type="SAM" id="Phobius"/>
    </source>
</evidence>
<feature type="transmembrane region" description="Helical" evidence="15">
    <location>
        <begin position="520"/>
        <end position="542"/>
    </location>
</feature>
<evidence type="ECO:0000256" key="14">
    <source>
        <dbReference type="ARBA" id="ARBA00078796"/>
    </source>
</evidence>
<evidence type="ECO:0000256" key="2">
    <source>
        <dbReference type="ARBA" id="ARBA00004477"/>
    </source>
</evidence>